<evidence type="ECO:0000313" key="3">
    <source>
        <dbReference type="Proteomes" id="UP000037146"/>
    </source>
</evidence>
<reference evidence="3" key="1">
    <citation type="submission" date="2015-07" db="EMBL/GenBank/DDBJ databases">
        <title>Genome sequencing project for genomic taxonomy and phylogenomics of Bacillus-like bacteria.</title>
        <authorList>
            <person name="Liu B."/>
            <person name="Wang J."/>
            <person name="Zhu Y."/>
            <person name="Liu G."/>
            <person name="Chen Q."/>
            <person name="Chen Z."/>
            <person name="Lan J."/>
            <person name="Che J."/>
            <person name="Ge C."/>
            <person name="Shi H."/>
            <person name="Pan Z."/>
            <person name="Liu X."/>
        </authorList>
    </citation>
    <scope>NUCLEOTIDE SEQUENCE [LARGE SCALE GENOMIC DNA]</scope>
    <source>
        <strain evidence="3">FJAT-27997</strain>
    </source>
</reference>
<accession>A0A0K9GVM6</accession>
<dbReference type="OrthoDB" id="2971563at2"/>
<dbReference type="InterPro" id="IPR050662">
    <property type="entry name" value="Sec-metab_biosynth-thioest"/>
</dbReference>
<protein>
    <submittedName>
        <fullName evidence="2">Beta-lactamase</fullName>
    </submittedName>
</protein>
<dbReference type="RefSeq" id="WP_049682042.1">
    <property type="nucleotide sequence ID" value="NZ_LFZW01000001.1"/>
</dbReference>
<dbReference type="PATRIC" id="fig|1679170.3.peg.3462"/>
<dbReference type="Pfam" id="PF00753">
    <property type="entry name" value="Lactamase_B"/>
    <property type="match status" value="1"/>
</dbReference>
<gene>
    <name evidence="2" type="ORF">AC625_15190</name>
</gene>
<comment type="caution">
    <text evidence="2">The sequence shown here is derived from an EMBL/GenBank/DDBJ whole genome shotgun (WGS) entry which is preliminary data.</text>
</comment>
<feature type="domain" description="Metallo-beta-lactamase" evidence="1">
    <location>
        <begin position="21"/>
        <end position="234"/>
    </location>
</feature>
<keyword evidence="3" id="KW-1185">Reference proteome</keyword>
<dbReference type="STRING" id="1679170.AC625_15190"/>
<dbReference type="EMBL" id="LFZW01000001">
    <property type="protein sequence ID" value="KMY50690.1"/>
    <property type="molecule type" value="Genomic_DNA"/>
</dbReference>
<evidence type="ECO:0000259" key="1">
    <source>
        <dbReference type="SMART" id="SM00849"/>
    </source>
</evidence>
<dbReference type="PANTHER" id="PTHR23131">
    <property type="entry name" value="ENDORIBONUCLEASE LACTB2"/>
    <property type="match status" value="1"/>
</dbReference>
<evidence type="ECO:0000313" key="2">
    <source>
        <dbReference type="EMBL" id="KMY50690.1"/>
    </source>
</evidence>
<sequence length="321" mass="36166">MTRLDTEIKKLSIPTPYAVGDVNVYVIKGEALTLVDAGPRTHEGKEVLEKSLRDLGLLISDFDQIVLTHHHPDHAGGIDFFPEQAIVFGHAYNQRWLELTAEFRAELDQFYLNIGKELGVPEEKAASMNNYRGSGGYISKRTVQSYLKEGDEIPGLFGWQVIETPGHAQSHISLFRERDGVMIGGDHLLNKISPNPILEPPFSPAESRPEPLNQYNNSLRKWLEVPISLTLTGHGGDISETRKLIRHNLARQHGRAMRVKQMLEAKSQTGFEICKQLFPKVYHRELGLTISETVGQLDYLEGLGEIKKEDQNGIYMYSVHS</sequence>
<organism evidence="2 3">
    <name type="scientific">Peribacillus loiseleuriae</name>
    <dbReference type="NCBI Taxonomy" id="1679170"/>
    <lineage>
        <taxon>Bacteria</taxon>
        <taxon>Bacillati</taxon>
        <taxon>Bacillota</taxon>
        <taxon>Bacilli</taxon>
        <taxon>Bacillales</taxon>
        <taxon>Bacillaceae</taxon>
        <taxon>Peribacillus</taxon>
    </lineage>
</organism>
<dbReference type="AlphaFoldDB" id="A0A0K9GVM6"/>
<dbReference type="SMART" id="SM00849">
    <property type="entry name" value="Lactamase_B"/>
    <property type="match status" value="1"/>
</dbReference>
<dbReference type="SUPFAM" id="SSF56281">
    <property type="entry name" value="Metallo-hydrolase/oxidoreductase"/>
    <property type="match status" value="1"/>
</dbReference>
<proteinExistence type="predicted"/>
<dbReference type="PANTHER" id="PTHR23131:SF4">
    <property type="entry name" value="METALLO-BETA-LACTAMASE SUPERFAMILY POTEIN"/>
    <property type="match status" value="1"/>
</dbReference>
<dbReference type="Proteomes" id="UP000037146">
    <property type="component" value="Unassembled WGS sequence"/>
</dbReference>
<dbReference type="InterPro" id="IPR001279">
    <property type="entry name" value="Metallo-B-lactamas"/>
</dbReference>
<name>A0A0K9GVM6_9BACI</name>
<dbReference type="InterPro" id="IPR036866">
    <property type="entry name" value="RibonucZ/Hydroxyglut_hydro"/>
</dbReference>
<dbReference type="Gene3D" id="3.60.15.10">
    <property type="entry name" value="Ribonuclease Z/Hydroxyacylglutathione hydrolase-like"/>
    <property type="match status" value="1"/>
</dbReference>